<protein>
    <recommendedName>
        <fullName evidence="4">BESS domain-containing protein</fullName>
    </recommendedName>
</protein>
<comment type="caution">
    <text evidence="2">The sequence shown here is derived from an EMBL/GenBank/DDBJ whole genome shotgun (WGS) entry which is preliminary data.</text>
</comment>
<reference evidence="2 3" key="1">
    <citation type="journal article" date="2021" name="Elife">
        <title>Chloroplast acquisition without the gene transfer in kleptoplastic sea slugs, Plakobranchus ocellatus.</title>
        <authorList>
            <person name="Maeda T."/>
            <person name="Takahashi S."/>
            <person name="Yoshida T."/>
            <person name="Shimamura S."/>
            <person name="Takaki Y."/>
            <person name="Nagai Y."/>
            <person name="Toyoda A."/>
            <person name="Suzuki Y."/>
            <person name="Arimoto A."/>
            <person name="Ishii H."/>
            <person name="Satoh N."/>
            <person name="Nishiyama T."/>
            <person name="Hasebe M."/>
            <person name="Maruyama T."/>
            <person name="Minagawa J."/>
            <person name="Obokata J."/>
            <person name="Shigenobu S."/>
        </authorList>
    </citation>
    <scope>NUCLEOTIDE SEQUENCE [LARGE SCALE GENOMIC DNA]</scope>
</reference>
<evidence type="ECO:0000313" key="3">
    <source>
        <dbReference type="Proteomes" id="UP000735302"/>
    </source>
</evidence>
<accession>A0AAV4DWK5</accession>
<evidence type="ECO:0000313" key="2">
    <source>
        <dbReference type="EMBL" id="GFO48395.1"/>
    </source>
</evidence>
<sequence length="184" mass="20905">MSQDQPHNFKRQPDNVQKTISIRRRKGQLYNSIDIEVLQALKEPEKEDDTDGYWWRGLKPMLKELDPIESLKFKHDVTGLLLTFVERAKTKKAATRSIDDRFTNSPSPNCVQSLATSTPREEYSASTRTIDDRFTNSLSPNLQSLATSTTRKVYSAAYVQPRARPGTSSSTSSSNSFGDYCQYQ</sequence>
<keyword evidence="3" id="KW-1185">Reference proteome</keyword>
<feature type="compositionally biased region" description="Low complexity" evidence="1">
    <location>
        <begin position="167"/>
        <end position="176"/>
    </location>
</feature>
<evidence type="ECO:0000256" key="1">
    <source>
        <dbReference type="SAM" id="MobiDB-lite"/>
    </source>
</evidence>
<name>A0AAV4DWK5_9GAST</name>
<dbReference type="EMBL" id="BLXT01008389">
    <property type="protein sequence ID" value="GFO48395.1"/>
    <property type="molecule type" value="Genomic_DNA"/>
</dbReference>
<dbReference type="Proteomes" id="UP000735302">
    <property type="component" value="Unassembled WGS sequence"/>
</dbReference>
<feature type="compositionally biased region" description="Polar residues" evidence="1">
    <location>
        <begin position="103"/>
        <end position="118"/>
    </location>
</feature>
<proteinExistence type="predicted"/>
<organism evidence="2 3">
    <name type="scientific">Plakobranchus ocellatus</name>
    <dbReference type="NCBI Taxonomy" id="259542"/>
    <lineage>
        <taxon>Eukaryota</taxon>
        <taxon>Metazoa</taxon>
        <taxon>Spiralia</taxon>
        <taxon>Lophotrochozoa</taxon>
        <taxon>Mollusca</taxon>
        <taxon>Gastropoda</taxon>
        <taxon>Heterobranchia</taxon>
        <taxon>Euthyneura</taxon>
        <taxon>Panpulmonata</taxon>
        <taxon>Sacoglossa</taxon>
        <taxon>Placobranchoidea</taxon>
        <taxon>Plakobranchidae</taxon>
        <taxon>Plakobranchus</taxon>
    </lineage>
</organism>
<gene>
    <name evidence="2" type="ORF">PoB_007490000</name>
</gene>
<evidence type="ECO:0008006" key="4">
    <source>
        <dbReference type="Google" id="ProtNLM"/>
    </source>
</evidence>
<dbReference type="AlphaFoldDB" id="A0AAV4DWK5"/>
<feature type="region of interest" description="Disordered" evidence="1">
    <location>
        <begin position="160"/>
        <end position="184"/>
    </location>
</feature>
<feature type="region of interest" description="Disordered" evidence="1">
    <location>
        <begin position="95"/>
        <end position="123"/>
    </location>
</feature>